<protein>
    <recommendedName>
        <fullName evidence="4">DUF5666 domain-containing protein</fullName>
    </recommendedName>
</protein>
<evidence type="ECO:0000313" key="3">
    <source>
        <dbReference type="Proteomes" id="UP000001520"/>
    </source>
</evidence>
<organism evidence="2 3">
    <name type="scientific">Deferribacter desulfuricans (strain DSM 14783 / JCM 11476 / NBRC 101012 / SSM1)</name>
    <dbReference type="NCBI Taxonomy" id="639282"/>
    <lineage>
        <taxon>Bacteria</taxon>
        <taxon>Pseudomonadati</taxon>
        <taxon>Deferribacterota</taxon>
        <taxon>Deferribacteres</taxon>
        <taxon>Deferribacterales</taxon>
        <taxon>Deferribacteraceae</taxon>
        <taxon>Deferribacter</taxon>
    </lineage>
</organism>
<feature type="signal peptide" evidence="1">
    <location>
        <begin position="1"/>
        <end position="21"/>
    </location>
</feature>
<evidence type="ECO:0000313" key="2">
    <source>
        <dbReference type="EMBL" id="BAI80149.1"/>
    </source>
</evidence>
<dbReference type="AlphaFoldDB" id="D3PC26"/>
<keyword evidence="1" id="KW-0732">Signal</keyword>
<dbReference type="HOGENOM" id="CLU_2665017_0_0_0"/>
<dbReference type="RefSeq" id="WP_013007397.1">
    <property type="nucleotide sequence ID" value="NC_013939.1"/>
</dbReference>
<accession>D3PC26</accession>
<evidence type="ECO:0008006" key="4">
    <source>
        <dbReference type="Google" id="ProtNLM"/>
    </source>
</evidence>
<dbReference type="Proteomes" id="UP000001520">
    <property type="component" value="Chromosome"/>
</dbReference>
<gene>
    <name evidence="2" type="ordered locus">DEFDS_0669</name>
</gene>
<dbReference type="KEGG" id="ddf:DEFDS_0669"/>
<keyword evidence="3" id="KW-1185">Reference proteome</keyword>
<reference evidence="2 3" key="1">
    <citation type="journal article" date="2010" name="DNA Res.">
        <title>Bacterial lifestyle in a deep-sea hydrothermal vent chimney revealed by the genome sequence of the thermophilic bacterium Deferribacter desulfuricans SSM1.</title>
        <authorList>
            <person name="Takaki Y."/>
            <person name="Shimamura S."/>
            <person name="Nakagawa S."/>
            <person name="Fukuhara Y."/>
            <person name="Horikawa H."/>
            <person name="Ankai A."/>
            <person name="Harada T."/>
            <person name="Hosoyama A."/>
            <person name="Oguchi A."/>
            <person name="Fukui S."/>
            <person name="Fujita N."/>
            <person name="Takami H."/>
            <person name="Takai K."/>
        </authorList>
    </citation>
    <scope>NUCLEOTIDE SEQUENCE [LARGE SCALE GENOMIC DNA]</scope>
    <source>
        <strain evidence="3">DSM 14783 / JCM 11476 / NBRC 101012 / SSM1</strain>
    </source>
</reference>
<dbReference type="STRING" id="639282.DEFDS_0669"/>
<sequence>MKKKVLAFILAVSLVSAVVSAAVVVCKGTVIGIKGNKVLIKVEDDVTKLKKGDAVTIKKGGSEDSEELTPQLQGC</sequence>
<proteinExistence type="predicted"/>
<name>D3PC26_DEFDS</name>
<dbReference type="EMBL" id="AP011529">
    <property type="protein sequence ID" value="BAI80149.1"/>
    <property type="molecule type" value="Genomic_DNA"/>
</dbReference>
<feature type="chain" id="PRO_5003048918" description="DUF5666 domain-containing protein" evidence="1">
    <location>
        <begin position="22"/>
        <end position="75"/>
    </location>
</feature>
<evidence type="ECO:0000256" key="1">
    <source>
        <dbReference type="SAM" id="SignalP"/>
    </source>
</evidence>